<dbReference type="AlphaFoldDB" id="A0A4S4LE91"/>
<gene>
    <name evidence="2" type="ORF">EW145_g1484</name>
</gene>
<dbReference type="CDD" id="cd01838">
    <property type="entry name" value="Isoamyl_acetate_hydrolase_like"/>
    <property type="match status" value="1"/>
</dbReference>
<dbReference type="InterPro" id="IPR036514">
    <property type="entry name" value="SGNH_hydro_sf"/>
</dbReference>
<dbReference type="EMBL" id="SGPK01000042">
    <property type="protein sequence ID" value="THH10184.1"/>
    <property type="molecule type" value="Genomic_DNA"/>
</dbReference>
<evidence type="ECO:0000313" key="2">
    <source>
        <dbReference type="EMBL" id="THH10184.1"/>
    </source>
</evidence>
<dbReference type="Pfam" id="PF13472">
    <property type="entry name" value="Lipase_GDSL_2"/>
    <property type="match status" value="1"/>
</dbReference>
<sequence length="192" mass="21466">MPGGIAQRLAHEYARIFDVINRGFSGYNTDCAIPVFEQSLVLRNEQTLASKMRLLTIWYGANDSVLPGFLQHVPLARFDENLTHLINMVRNPASAWYSPETKIILITPPPINTNQRRAELAAKNPPQKLDRAFDVTAEYAETVRRVGAREQISVVDAWQVVWDAAGQKEEALSKYLTDGLHVTAEGYTAGDL</sequence>
<keyword evidence="3" id="KW-1185">Reference proteome</keyword>
<dbReference type="SUPFAM" id="SSF52266">
    <property type="entry name" value="SGNH hydrolase"/>
    <property type="match status" value="1"/>
</dbReference>
<evidence type="ECO:0000313" key="3">
    <source>
        <dbReference type="Proteomes" id="UP000308199"/>
    </source>
</evidence>
<accession>A0A4S4LE91</accession>
<evidence type="ECO:0000259" key="1">
    <source>
        <dbReference type="Pfam" id="PF13472"/>
    </source>
</evidence>
<dbReference type="InterPro" id="IPR013830">
    <property type="entry name" value="SGNH_hydro"/>
</dbReference>
<organism evidence="2 3">
    <name type="scientific">Phellinidium pouzarii</name>
    <dbReference type="NCBI Taxonomy" id="167371"/>
    <lineage>
        <taxon>Eukaryota</taxon>
        <taxon>Fungi</taxon>
        <taxon>Dikarya</taxon>
        <taxon>Basidiomycota</taxon>
        <taxon>Agaricomycotina</taxon>
        <taxon>Agaricomycetes</taxon>
        <taxon>Hymenochaetales</taxon>
        <taxon>Hymenochaetaceae</taxon>
        <taxon>Phellinidium</taxon>
    </lineage>
</organism>
<dbReference type="Gene3D" id="3.40.50.1110">
    <property type="entry name" value="SGNH hydrolase"/>
    <property type="match status" value="1"/>
</dbReference>
<dbReference type="PANTHER" id="PTHR14209">
    <property type="entry name" value="ISOAMYL ACETATE-HYDROLYZING ESTERASE 1"/>
    <property type="match status" value="1"/>
</dbReference>
<name>A0A4S4LE91_9AGAM</name>
<dbReference type="InterPro" id="IPR045136">
    <property type="entry name" value="Iah1-like"/>
</dbReference>
<reference evidence="2 3" key="1">
    <citation type="submission" date="2019-02" db="EMBL/GenBank/DDBJ databases">
        <title>Genome sequencing of the rare red list fungi Phellinidium pouzarii.</title>
        <authorList>
            <person name="Buettner E."/>
            <person name="Kellner H."/>
        </authorList>
    </citation>
    <scope>NUCLEOTIDE SEQUENCE [LARGE SCALE GENOMIC DNA]</scope>
    <source>
        <strain evidence="2 3">DSM 108285</strain>
    </source>
</reference>
<dbReference type="Proteomes" id="UP000308199">
    <property type="component" value="Unassembled WGS sequence"/>
</dbReference>
<dbReference type="OrthoDB" id="671439at2759"/>
<feature type="domain" description="SGNH hydrolase-type esterase" evidence="1">
    <location>
        <begin position="6"/>
        <end position="188"/>
    </location>
</feature>
<comment type="caution">
    <text evidence="2">The sequence shown here is derived from an EMBL/GenBank/DDBJ whole genome shotgun (WGS) entry which is preliminary data.</text>
</comment>
<proteinExistence type="predicted"/>
<dbReference type="PANTHER" id="PTHR14209:SF19">
    <property type="entry name" value="ISOAMYL ACETATE-HYDROLYZING ESTERASE 1 HOMOLOG"/>
    <property type="match status" value="1"/>
</dbReference>
<protein>
    <recommendedName>
        <fullName evidence="1">SGNH hydrolase-type esterase domain-containing protein</fullName>
    </recommendedName>
</protein>